<dbReference type="AlphaFoldDB" id="A8ACS7"/>
<name>A8ACS7_CITK8</name>
<accession>A8ACS7</accession>
<evidence type="ECO:0000313" key="2">
    <source>
        <dbReference type="Proteomes" id="UP000008148"/>
    </source>
</evidence>
<keyword evidence="2" id="KW-1185">Reference proteome</keyword>
<protein>
    <submittedName>
        <fullName evidence="1">Uncharacterized protein</fullName>
    </submittedName>
</protein>
<dbReference type="EMBL" id="CP000822">
    <property type="protein sequence ID" value="ABV11289.1"/>
    <property type="molecule type" value="Genomic_DNA"/>
</dbReference>
<evidence type="ECO:0000313" key="1">
    <source>
        <dbReference type="EMBL" id="ABV11289.1"/>
    </source>
</evidence>
<dbReference type="Proteomes" id="UP000008148">
    <property type="component" value="Chromosome"/>
</dbReference>
<reference evidence="1 2" key="1">
    <citation type="submission" date="2007-08" db="EMBL/GenBank/DDBJ databases">
        <authorList>
            <consortium name="The Citrobacter koseri Genome Sequencing Project"/>
            <person name="McClelland M."/>
            <person name="Sanderson E.K."/>
            <person name="Porwollik S."/>
            <person name="Spieth J."/>
            <person name="Clifton W.S."/>
            <person name="Latreille P."/>
            <person name="Courtney L."/>
            <person name="Wang C."/>
            <person name="Pepin K."/>
            <person name="Bhonagiri V."/>
            <person name="Nash W."/>
            <person name="Johnson M."/>
            <person name="Thiruvilangam P."/>
            <person name="Wilson R."/>
        </authorList>
    </citation>
    <scope>NUCLEOTIDE SEQUENCE [LARGE SCALE GENOMIC DNA]</scope>
    <source>
        <strain evidence="2">ATCC BAA-895 / CDC 4225-83 / SGSC4696</strain>
    </source>
</reference>
<organism evidence="1 2">
    <name type="scientific">Citrobacter koseri (strain ATCC BAA-895 / CDC 4225-83 / SGSC4696)</name>
    <dbReference type="NCBI Taxonomy" id="290338"/>
    <lineage>
        <taxon>Bacteria</taxon>
        <taxon>Pseudomonadati</taxon>
        <taxon>Pseudomonadota</taxon>
        <taxon>Gammaproteobacteria</taxon>
        <taxon>Enterobacterales</taxon>
        <taxon>Enterobacteriaceae</taxon>
        <taxon>Citrobacter</taxon>
    </lineage>
</organism>
<dbReference type="STRING" id="290338.CKO_00115"/>
<sequence>MLFRQFAKVGAILDLFQKIQRQLLFFYQDMQCCCGFRHYFALMSQRLPATLSFLRASDIYSSPSQDRCPTGFNEPGDERHFYQTYSLCNRTAVLSFHLRREIT</sequence>
<proteinExistence type="predicted"/>
<dbReference type="HOGENOM" id="CLU_2258754_0_0_6"/>
<dbReference type="KEGG" id="cko:CKO_00115"/>
<gene>
    <name evidence="1" type="ordered locus">CKO_00115</name>
</gene>